<gene>
    <name evidence="1" type="ORF">CLUP02_18362</name>
</gene>
<proteinExistence type="predicted"/>
<name>A0A9Q8SI04_9PEZI</name>
<sequence>MGDFGMWLCVAAATQTTSSCSREPANQLASPLLVDRAAGALLTSNAFGRVSQPHGHVPDIRWNETSTQDPDSRQAGKYLWAGAGTFWWMATRPRIASAQVKFNLEPRGLILWRLRVQHHHDSANCTQHCPYGVKIDTTAIDAYQTYLNFTFGKYSEKSYGGPYPVILMPDASMCGFWTVETDSCVVTSISDLILLPYVDKGNGRRQLSHEEHQPPHHSWFARLCVASSRRW</sequence>
<dbReference type="Proteomes" id="UP000830671">
    <property type="component" value="Chromosome 11"/>
</dbReference>
<dbReference type="RefSeq" id="XP_049138488.1">
    <property type="nucleotide sequence ID" value="XM_049297264.1"/>
</dbReference>
<accession>A0A9Q8SI04</accession>
<dbReference type="AlphaFoldDB" id="A0A9Q8SI04"/>
<organism evidence="1 2">
    <name type="scientific">Colletotrichum lupini</name>
    <dbReference type="NCBI Taxonomy" id="145971"/>
    <lineage>
        <taxon>Eukaryota</taxon>
        <taxon>Fungi</taxon>
        <taxon>Dikarya</taxon>
        <taxon>Ascomycota</taxon>
        <taxon>Pezizomycotina</taxon>
        <taxon>Sordariomycetes</taxon>
        <taxon>Hypocreomycetidae</taxon>
        <taxon>Glomerellales</taxon>
        <taxon>Glomerellaceae</taxon>
        <taxon>Colletotrichum</taxon>
        <taxon>Colletotrichum acutatum species complex</taxon>
    </lineage>
</organism>
<evidence type="ECO:0000313" key="2">
    <source>
        <dbReference type="Proteomes" id="UP000830671"/>
    </source>
</evidence>
<protein>
    <submittedName>
        <fullName evidence="1">Uncharacterized protein</fullName>
    </submittedName>
</protein>
<keyword evidence="2" id="KW-1185">Reference proteome</keyword>
<dbReference type="KEGG" id="clup:CLUP02_18362"/>
<evidence type="ECO:0000313" key="1">
    <source>
        <dbReference type="EMBL" id="UQC76847.1"/>
    </source>
</evidence>
<dbReference type="EMBL" id="CP019473">
    <property type="protein sequence ID" value="UQC76847.1"/>
    <property type="molecule type" value="Genomic_DNA"/>
</dbReference>
<dbReference type="GeneID" id="73352274"/>
<reference evidence="1" key="1">
    <citation type="journal article" date="2021" name="Mol. Plant Microbe Interact.">
        <title>Complete Genome Sequence of the Plant-Pathogenic Fungus Colletotrichum lupini.</title>
        <authorList>
            <person name="Baroncelli R."/>
            <person name="Pensec F."/>
            <person name="Da Lio D."/>
            <person name="Boufleur T."/>
            <person name="Vicente I."/>
            <person name="Sarrocco S."/>
            <person name="Picot A."/>
            <person name="Baraldi E."/>
            <person name="Sukno S."/>
            <person name="Thon M."/>
            <person name="Le Floch G."/>
        </authorList>
    </citation>
    <scope>NUCLEOTIDE SEQUENCE</scope>
    <source>
        <strain evidence="1">IMI 504893</strain>
    </source>
</reference>